<dbReference type="InterPro" id="IPR029052">
    <property type="entry name" value="Metallo-depent_PP-like"/>
</dbReference>
<dbReference type="Pfam" id="PF16656">
    <property type="entry name" value="Pur_ac_phosph_N"/>
    <property type="match status" value="1"/>
</dbReference>
<evidence type="ECO:0000259" key="10">
    <source>
        <dbReference type="Pfam" id="PF16656"/>
    </source>
</evidence>
<name>A0AAD3CUV5_9STRA</name>
<reference evidence="11 12" key="1">
    <citation type="journal article" date="2021" name="Sci. Rep.">
        <title>The genome of the diatom Chaetoceros tenuissimus carries an ancient integrated fragment of an extant virus.</title>
        <authorList>
            <person name="Hongo Y."/>
            <person name="Kimura K."/>
            <person name="Takaki Y."/>
            <person name="Yoshida Y."/>
            <person name="Baba S."/>
            <person name="Kobayashi G."/>
            <person name="Nagasaki K."/>
            <person name="Hano T."/>
            <person name="Tomaru Y."/>
        </authorList>
    </citation>
    <scope>NUCLEOTIDE SEQUENCE [LARGE SCALE GENOMIC DNA]</scope>
    <source>
        <strain evidence="11 12">NIES-3715</strain>
    </source>
</reference>
<comment type="similarity">
    <text evidence="6">Belongs to the metallophosphoesterase superfamily. Purple acid phosphatase family.</text>
</comment>
<organism evidence="11 12">
    <name type="scientific">Chaetoceros tenuissimus</name>
    <dbReference type="NCBI Taxonomy" id="426638"/>
    <lineage>
        <taxon>Eukaryota</taxon>
        <taxon>Sar</taxon>
        <taxon>Stramenopiles</taxon>
        <taxon>Ochrophyta</taxon>
        <taxon>Bacillariophyta</taxon>
        <taxon>Coscinodiscophyceae</taxon>
        <taxon>Chaetocerotophycidae</taxon>
        <taxon>Chaetocerotales</taxon>
        <taxon>Chaetocerotaceae</taxon>
        <taxon>Chaetoceros</taxon>
    </lineage>
</organism>
<dbReference type="GO" id="GO:0046872">
    <property type="term" value="F:metal ion binding"/>
    <property type="evidence" value="ECO:0007669"/>
    <property type="project" value="InterPro"/>
</dbReference>
<evidence type="ECO:0000256" key="5">
    <source>
        <dbReference type="ARBA" id="ARBA00023180"/>
    </source>
</evidence>
<keyword evidence="6" id="KW-0378">Hydrolase</keyword>
<sequence length="688" mass="78657">MEELTTERTELVGWMKRQLSADSEAEELREQQEKEIQYLKAKKYMTYLALILGFTVFFSVVGSLFSHDEAEEHHHNHSIPTLLSARDVSGKYINSLQNNVYEEMKYANFEDLKHDLPQELKGQKLKLNKYVISFHDELIVSFKDHSKYYSDDDIILAMYCPSTETNPKMFRDAASISQVKATMSYLNRTDVSAKTSWVIPKFPIVKEHSCEFRLWHRNETEYGLDYDLHAKSDPVELIDGVLTPTTIHLSHTRLADEMRVSFSTGDADGLDMVPVVQYSKTQDFDEDVSHHNIGVTTTYTADDLCGAPANLEEPGKFSSPKLLHTVRMYHLEPNTRYYYKVGLVDKDERYDVTDFSEDYIWSKVYSFVSPLLPGSNDNDKPLSYIVYADQGVKGYGQVDDGQRIAKMTEKEVVENEVRAVHHFGDLSYSMGAAHVWDAWFDLVSTFSTSVPLMIGIGNHEYDHREGGGRYKDPSGVESEGGYSPEWGNFEDDSAGECGVPVSKRFTMPRNGNGVFWYSYDVGLVHTIVLSGEHDLSPGSRQYKWLETDLASVDRSFIPWVIIETHRPMYMIEDKPKDAIVGQHMREEFEELLQKYKVDLFLSGHYHAYFRSCKGLYKEKCNNGGLTHITVGTAGAELDDFPLLRRPWADYYVAEWGYGKITIANATALKFEFVADSTGKVKDSTWLRK</sequence>
<dbReference type="Pfam" id="PF00149">
    <property type="entry name" value="Metallophos"/>
    <property type="match status" value="1"/>
</dbReference>
<feature type="domain" description="Calcineurin-like phosphoesterase" evidence="8">
    <location>
        <begin position="412"/>
        <end position="608"/>
    </location>
</feature>
<keyword evidence="7" id="KW-1133">Transmembrane helix</keyword>
<gene>
    <name evidence="11" type="ORF">CTEN210_08869</name>
</gene>
<keyword evidence="7" id="KW-0472">Membrane</keyword>
<dbReference type="Gene3D" id="2.60.40.380">
    <property type="entry name" value="Purple acid phosphatase-like, N-terminal"/>
    <property type="match status" value="1"/>
</dbReference>
<comment type="caution">
    <text evidence="11">The sequence shown here is derived from an EMBL/GenBank/DDBJ whole genome shotgun (WGS) entry which is preliminary data.</text>
</comment>
<evidence type="ECO:0000256" key="3">
    <source>
        <dbReference type="ARBA" id="ARBA00022525"/>
    </source>
</evidence>
<dbReference type="PANTHER" id="PTHR45778:SF7">
    <property type="entry name" value="PURPLE ACID PHOSPHATASE"/>
    <property type="match status" value="1"/>
</dbReference>
<dbReference type="PANTHER" id="PTHR45778">
    <property type="entry name" value="PURPLE ACID PHOSPHATASE-RELATED"/>
    <property type="match status" value="1"/>
</dbReference>
<dbReference type="GO" id="GO:0003993">
    <property type="term" value="F:acid phosphatase activity"/>
    <property type="evidence" value="ECO:0007669"/>
    <property type="project" value="UniProtKB-EC"/>
</dbReference>
<feature type="domain" description="Purple acid phosphatase C-terminal" evidence="9">
    <location>
        <begin position="625"/>
        <end position="683"/>
    </location>
</feature>
<dbReference type="EMBL" id="BLLK01000045">
    <property type="protein sequence ID" value="GFH52393.1"/>
    <property type="molecule type" value="Genomic_DNA"/>
</dbReference>
<evidence type="ECO:0000256" key="1">
    <source>
        <dbReference type="ARBA" id="ARBA00004613"/>
    </source>
</evidence>
<comment type="subunit">
    <text evidence="2">Homodimer.</text>
</comment>
<dbReference type="Pfam" id="PF14008">
    <property type="entry name" value="Metallophos_C"/>
    <property type="match status" value="1"/>
</dbReference>
<keyword evidence="7" id="KW-0812">Transmembrane</keyword>
<dbReference type="InterPro" id="IPR008963">
    <property type="entry name" value="Purple_acid_Pase-like_N"/>
</dbReference>
<dbReference type="GO" id="GO:0005576">
    <property type="term" value="C:extracellular region"/>
    <property type="evidence" value="ECO:0007669"/>
    <property type="project" value="UniProtKB-SubCell"/>
</dbReference>
<evidence type="ECO:0000256" key="4">
    <source>
        <dbReference type="ARBA" id="ARBA00022729"/>
    </source>
</evidence>
<feature type="domain" description="Purple acid phosphatase N-terminal" evidence="10">
    <location>
        <begin position="244"/>
        <end position="368"/>
    </location>
</feature>
<comment type="subcellular location">
    <subcellularLocation>
        <location evidence="1">Secreted</location>
    </subcellularLocation>
</comment>
<evidence type="ECO:0000313" key="12">
    <source>
        <dbReference type="Proteomes" id="UP001054902"/>
    </source>
</evidence>
<comment type="catalytic activity">
    <reaction evidence="6">
        <text>a phosphate monoester + H2O = an alcohol + phosphate</text>
        <dbReference type="Rhea" id="RHEA:15017"/>
        <dbReference type="ChEBI" id="CHEBI:15377"/>
        <dbReference type="ChEBI" id="CHEBI:30879"/>
        <dbReference type="ChEBI" id="CHEBI:43474"/>
        <dbReference type="ChEBI" id="CHEBI:67140"/>
        <dbReference type="EC" id="3.1.3.2"/>
    </reaction>
</comment>
<dbReference type="SUPFAM" id="SSF49363">
    <property type="entry name" value="Purple acid phosphatase, N-terminal domain"/>
    <property type="match status" value="1"/>
</dbReference>
<evidence type="ECO:0000256" key="7">
    <source>
        <dbReference type="SAM" id="Phobius"/>
    </source>
</evidence>
<keyword evidence="4" id="KW-0732">Signal</keyword>
<proteinExistence type="inferred from homology"/>
<protein>
    <recommendedName>
        <fullName evidence="6">Purple acid phosphatase</fullName>
        <ecNumber evidence="6">3.1.3.2</ecNumber>
    </recommendedName>
</protein>
<keyword evidence="12" id="KW-1185">Reference proteome</keyword>
<keyword evidence="5" id="KW-0325">Glycoprotein</keyword>
<dbReference type="Proteomes" id="UP001054902">
    <property type="component" value="Unassembled WGS sequence"/>
</dbReference>
<keyword evidence="3" id="KW-0964">Secreted</keyword>
<dbReference type="EC" id="3.1.3.2" evidence="6"/>
<dbReference type="SUPFAM" id="SSF56300">
    <property type="entry name" value="Metallo-dependent phosphatases"/>
    <property type="match status" value="1"/>
</dbReference>
<accession>A0AAD3CUV5</accession>
<dbReference type="InterPro" id="IPR041792">
    <property type="entry name" value="MPP_PAP"/>
</dbReference>
<feature type="transmembrane region" description="Helical" evidence="7">
    <location>
        <begin position="44"/>
        <end position="65"/>
    </location>
</feature>
<evidence type="ECO:0000259" key="9">
    <source>
        <dbReference type="Pfam" id="PF14008"/>
    </source>
</evidence>
<evidence type="ECO:0000313" key="11">
    <source>
        <dbReference type="EMBL" id="GFH52393.1"/>
    </source>
</evidence>
<evidence type="ECO:0000259" key="8">
    <source>
        <dbReference type="Pfam" id="PF00149"/>
    </source>
</evidence>
<dbReference type="CDD" id="cd00839">
    <property type="entry name" value="MPP_PAPs"/>
    <property type="match status" value="1"/>
</dbReference>
<evidence type="ECO:0000256" key="2">
    <source>
        <dbReference type="ARBA" id="ARBA00011738"/>
    </source>
</evidence>
<dbReference type="InterPro" id="IPR025733">
    <property type="entry name" value="PAPs_C"/>
</dbReference>
<dbReference type="AlphaFoldDB" id="A0AAD3CUV5"/>
<dbReference type="Gene3D" id="3.60.21.10">
    <property type="match status" value="1"/>
</dbReference>
<dbReference type="InterPro" id="IPR004843">
    <property type="entry name" value="Calcineurin-like_PHP"/>
</dbReference>
<dbReference type="InterPro" id="IPR015914">
    <property type="entry name" value="PAPs_N"/>
</dbReference>
<evidence type="ECO:0000256" key="6">
    <source>
        <dbReference type="RuleBase" id="RU361203"/>
    </source>
</evidence>